<dbReference type="PANTHER" id="PTHR42765">
    <property type="entry name" value="SOLEUCYL-TRNA SYNTHETASE"/>
    <property type="match status" value="1"/>
</dbReference>
<dbReference type="EMBL" id="CATQJA010002651">
    <property type="protein sequence ID" value="CAJ0577567.1"/>
    <property type="molecule type" value="Genomic_DNA"/>
</dbReference>
<comment type="caution">
    <text evidence="13">The sequence shown here is derived from an EMBL/GenBank/DDBJ whole genome shotgun (WGS) entry which is preliminary data.</text>
</comment>
<dbReference type="Pfam" id="PF00133">
    <property type="entry name" value="tRNA-synt_1"/>
    <property type="match status" value="1"/>
</dbReference>
<keyword evidence="4 9" id="KW-0547">Nucleotide-binding</keyword>
<evidence type="ECO:0000313" key="14">
    <source>
        <dbReference type="Proteomes" id="UP001177023"/>
    </source>
</evidence>
<comment type="similarity">
    <text evidence="1 9">Belongs to the class-I aminoacyl-tRNA synthetase family.</text>
</comment>
<dbReference type="InterPro" id="IPR009080">
    <property type="entry name" value="tRNAsynth_Ia_anticodon-bd"/>
</dbReference>
<evidence type="ECO:0000256" key="5">
    <source>
        <dbReference type="ARBA" id="ARBA00022840"/>
    </source>
</evidence>
<feature type="non-terminal residue" evidence="13">
    <location>
        <position position="1116"/>
    </location>
</feature>
<dbReference type="Gene3D" id="1.10.10.830">
    <property type="entry name" value="Ile-tRNA synthetase CP2 domain-like"/>
    <property type="match status" value="1"/>
</dbReference>
<evidence type="ECO:0000313" key="13">
    <source>
        <dbReference type="EMBL" id="CAJ0577567.1"/>
    </source>
</evidence>
<dbReference type="Pfam" id="PF08264">
    <property type="entry name" value="Anticodon_1"/>
    <property type="match status" value="1"/>
</dbReference>
<evidence type="ECO:0000256" key="3">
    <source>
        <dbReference type="ARBA" id="ARBA00022598"/>
    </source>
</evidence>
<proteinExistence type="inferred from homology"/>
<name>A0AA36D0F2_9BILA</name>
<sequence>MPIFWEWRRIFRQTLRSFTPAQNKLSYQQWSKRRLMISFVFFFVGWKLLGYTLSEMGFYVIDEQTGKIITELGKVGHIIEVLFPEELINERLAGRAKIEFDSRLLLGTDNVWTVFSHIFCNGDADCLFASALTRMTSLSKLCKRPYSSWKAASRISGSKFYSSNSAAEEPKRKKNEHNIFQIKTNFAHGAKFKTNRSYLDQQLAIAGQLEQLYNWQRSARKGSDGFELLDGPPYANGSVHVGHAINKILKDFIVKSQLALGKRVSFRPGWDCHGLPIELKIRKSVQGKSDLEIRQLAREVAEEAIGKQKNSFMRWGVTGDWENPYLTMSPEYVSEQLRLFGALLEKGLVYRSVMPVHWSPSSQSALAESELEYNTAHKSISCYFRFKMISEIPKTNLELVHPDRPVVVYALVWTTTPWTLPLNDVISVNENVEYALVQFDSEKKQPINELYLVAKDNVAKVATILGKKVNIVGTVAGSSLAGLFYQSCWHNVLALPIFSAPHVTLGKGTGLVHTAFAHGAEDYQLALKNGKEVRCFVDDKGRYTRDMGHDLEGKEVLSDGQSLVMQLLKKDIVRAHPFEHSYPYDWRTKKPVITRATAQWFVDMTEVGPKAIQMLKDGTARVGLGAQDQSEELRTMLAGRKAWCISRQRVWGVPIPALIDDKGDVHSSKALCERLADLTLSKGTDAWWTTSVEELLTDNVIASLPPGLDVKTLKKQFNVMDVWMDSGLAWHCARSKYADVDLESPVDLVLEGVDQSRGWFNSMMLTGTALKNTPPFRSALLHGFCLDEDSKKMSKSLGNVVDPDRVTDGTLHQKALGADGLRLWVALNGAEGSQSARIGPTILNVVDQKINNLRKTFYFLLGALDGYDGQAPKELPLLDQIVLYKVDQLLGDAIKYYESHRFKSLALALLAFAQDDVSRGYVHYVHDRLYTAAVGSDGHVAARYTVDKLLAILTQIMAPLLPHLAIEVATHHPGVDPAQVLRNELKKAPLGTENGGVKLDPELLQIMDMTARLRQEIGRLAGEEFSKAGVKLAAPAEQLELLKELNGGSNSVHSQLTELLGVSQIIIDPSPGEDLRATLMTPEGKHCVRCRRMRKLQESARYCSSCTESLSQMTLL</sequence>
<gene>
    <name evidence="13" type="ORF">MSPICULIGERA_LOCUS15838</name>
</gene>
<dbReference type="GO" id="GO:0002161">
    <property type="term" value="F:aminoacyl-tRNA deacylase activity"/>
    <property type="evidence" value="ECO:0007669"/>
    <property type="project" value="InterPro"/>
</dbReference>
<keyword evidence="10" id="KW-1133">Transmembrane helix</keyword>
<dbReference type="InterPro" id="IPR014729">
    <property type="entry name" value="Rossmann-like_a/b/a_fold"/>
</dbReference>
<dbReference type="SUPFAM" id="SSF52374">
    <property type="entry name" value="Nucleotidylyl transferase"/>
    <property type="match status" value="1"/>
</dbReference>
<dbReference type="GO" id="GO:0006428">
    <property type="term" value="P:isoleucyl-tRNA aminoacylation"/>
    <property type="evidence" value="ECO:0007669"/>
    <property type="project" value="InterPro"/>
</dbReference>
<evidence type="ECO:0000256" key="4">
    <source>
        <dbReference type="ARBA" id="ARBA00022741"/>
    </source>
</evidence>
<keyword evidence="10" id="KW-0472">Membrane</keyword>
<keyword evidence="6 9" id="KW-0648">Protein biosynthesis</keyword>
<evidence type="ECO:0000256" key="10">
    <source>
        <dbReference type="SAM" id="Phobius"/>
    </source>
</evidence>
<dbReference type="SUPFAM" id="SSF50677">
    <property type="entry name" value="ValRS/IleRS/LeuRS editing domain"/>
    <property type="match status" value="1"/>
</dbReference>
<dbReference type="Gene3D" id="3.40.50.620">
    <property type="entry name" value="HUPs"/>
    <property type="match status" value="2"/>
</dbReference>
<feature type="transmembrane region" description="Helical" evidence="10">
    <location>
        <begin position="35"/>
        <end position="53"/>
    </location>
</feature>
<dbReference type="GO" id="GO:0005739">
    <property type="term" value="C:mitochondrion"/>
    <property type="evidence" value="ECO:0007669"/>
    <property type="project" value="TreeGrafter"/>
</dbReference>
<accession>A0AA36D0F2</accession>
<dbReference type="PRINTS" id="PR00984">
    <property type="entry name" value="TRNASYNTHILE"/>
</dbReference>
<dbReference type="NCBIfam" id="TIGR00392">
    <property type="entry name" value="ileS"/>
    <property type="match status" value="1"/>
</dbReference>
<keyword evidence="10" id="KW-0812">Transmembrane</keyword>
<reference evidence="13" key="1">
    <citation type="submission" date="2023-06" db="EMBL/GenBank/DDBJ databases">
        <authorList>
            <person name="Delattre M."/>
        </authorList>
    </citation>
    <scope>NUCLEOTIDE SEQUENCE</scope>
    <source>
        <strain evidence="13">AF72</strain>
    </source>
</reference>
<evidence type="ECO:0000256" key="1">
    <source>
        <dbReference type="ARBA" id="ARBA00005594"/>
    </source>
</evidence>
<evidence type="ECO:0000256" key="8">
    <source>
        <dbReference type="ARBA" id="ARBA00032665"/>
    </source>
</evidence>
<dbReference type="AlphaFoldDB" id="A0AA36D0F2"/>
<evidence type="ECO:0000259" key="12">
    <source>
        <dbReference type="Pfam" id="PF08264"/>
    </source>
</evidence>
<dbReference type="SUPFAM" id="SSF47323">
    <property type="entry name" value="Anticodon-binding domain of a subclass of class I aminoacyl-tRNA synthetases"/>
    <property type="match status" value="1"/>
</dbReference>
<feature type="domain" description="Methionyl/Valyl/Leucyl/Isoleucyl-tRNA synthetase anticodon-binding" evidence="12">
    <location>
        <begin position="879"/>
        <end position="970"/>
    </location>
</feature>
<evidence type="ECO:0000256" key="6">
    <source>
        <dbReference type="ARBA" id="ARBA00022917"/>
    </source>
</evidence>
<dbReference type="GO" id="GO:0032543">
    <property type="term" value="P:mitochondrial translation"/>
    <property type="evidence" value="ECO:0007669"/>
    <property type="project" value="TreeGrafter"/>
</dbReference>
<keyword evidence="7 9" id="KW-0030">Aminoacyl-tRNA synthetase</keyword>
<dbReference type="InterPro" id="IPR009008">
    <property type="entry name" value="Val/Leu/Ile-tRNA-synth_edit"/>
</dbReference>
<dbReference type="InterPro" id="IPR013155">
    <property type="entry name" value="M/V/L/I-tRNA-synth_anticd-bd"/>
</dbReference>
<keyword evidence="3 9" id="KW-0436">Ligase</keyword>
<evidence type="ECO:0000256" key="2">
    <source>
        <dbReference type="ARBA" id="ARBA00013165"/>
    </source>
</evidence>
<protein>
    <recommendedName>
        <fullName evidence="2">isoleucine--tRNA ligase</fullName>
        <ecNumber evidence="2">6.1.1.5</ecNumber>
    </recommendedName>
    <alternativeName>
        <fullName evidence="8">Isoleucyl-tRNA synthetase</fullName>
    </alternativeName>
</protein>
<dbReference type="InterPro" id="IPR002301">
    <property type="entry name" value="Ile-tRNA-ligase"/>
</dbReference>
<dbReference type="InterPro" id="IPR001412">
    <property type="entry name" value="aa-tRNA-synth_I_CS"/>
</dbReference>
<feature type="domain" description="Aminoacyl-tRNA synthetase class Ia" evidence="11">
    <location>
        <begin position="211"/>
        <end position="828"/>
    </location>
</feature>
<dbReference type="PROSITE" id="PS00178">
    <property type="entry name" value="AA_TRNA_LIGASE_I"/>
    <property type="match status" value="1"/>
</dbReference>
<organism evidence="13 14">
    <name type="scientific">Mesorhabditis spiculigera</name>
    <dbReference type="NCBI Taxonomy" id="96644"/>
    <lineage>
        <taxon>Eukaryota</taxon>
        <taxon>Metazoa</taxon>
        <taxon>Ecdysozoa</taxon>
        <taxon>Nematoda</taxon>
        <taxon>Chromadorea</taxon>
        <taxon>Rhabditida</taxon>
        <taxon>Rhabditina</taxon>
        <taxon>Rhabditomorpha</taxon>
        <taxon>Rhabditoidea</taxon>
        <taxon>Rhabditidae</taxon>
        <taxon>Mesorhabditinae</taxon>
        <taxon>Mesorhabditis</taxon>
    </lineage>
</organism>
<evidence type="ECO:0000259" key="11">
    <source>
        <dbReference type="Pfam" id="PF00133"/>
    </source>
</evidence>
<dbReference type="Gene3D" id="1.10.730.20">
    <property type="match status" value="1"/>
</dbReference>
<dbReference type="GO" id="GO:0004822">
    <property type="term" value="F:isoleucine-tRNA ligase activity"/>
    <property type="evidence" value="ECO:0007669"/>
    <property type="project" value="UniProtKB-EC"/>
</dbReference>
<dbReference type="Gene3D" id="3.90.740.10">
    <property type="entry name" value="Valyl/Leucyl/Isoleucyl-tRNA synthetase, editing domain"/>
    <property type="match status" value="1"/>
</dbReference>
<evidence type="ECO:0000256" key="7">
    <source>
        <dbReference type="ARBA" id="ARBA00023146"/>
    </source>
</evidence>
<dbReference type="InterPro" id="IPR050081">
    <property type="entry name" value="Ile-tRNA_ligase"/>
</dbReference>
<dbReference type="InterPro" id="IPR002300">
    <property type="entry name" value="aa-tRNA-synth_Ia"/>
</dbReference>
<evidence type="ECO:0000256" key="9">
    <source>
        <dbReference type="RuleBase" id="RU363035"/>
    </source>
</evidence>
<keyword evidence="14" id="KW-1185">Reference proteome</keyword>
<dbReference type="GO" id="GO:0005524">
    <property type="term" value="F:ATP binding"/>
    <property type="evidence" value="ECO:0007669"/>
    <property type="project" value="UniProtKB-KW"/>
</dbReference>
<dbReference type="PANTHER" id="PTHR42765:SF1">
    <property type="entry name" value="ISOLEUCINE--TRNA LIGASE, MITOCHONDRIAL"/>
    <property type="match status" value="1"/>
</dbReference>
<keyword evidence="5 9" id="KW-0067">ATP-binding</keyword>
<dbReference type="Proteomes" id="UP001177023">
    <property type="component" value="Unassembled WGS sequence"/>
</dbReference>
<dbReference type="EC" id="6.1.1.5" evidence="2"/>